<evidence type="ECO:0000313" key="2">
    <source>
        <dbReference type="EMBL" id="HDS11231.1"/>
    </source>
</evidence>
<gene>
    <name evidence="2" type="ORF">ENO04_06460</name>
</gene>
<name>A0A7C1IGC5_9CREN</name>
<dbReference type="InterPro" id="IPR002912">
    <property type="entry name" value="ACT_dom"/>
</dbReference>
<feature type="domain" description="ACT" evidence="1">
    <location>
        <begin position="27"/>
        <end position="104"/>
    </location>
</feature>
<sequence>MEKEKYTIMIPSVYIAKDDESAQRIEGLTIVVEDRPGLLSDLLRSISDLRLNILRIDHSERKEGALCIYIVFELPADLLSRKKEVMDEVTKRLLSFKEVKRVEPADKRGRVIFLKGIGGYEFLGEPAIVIGKANMLGITIELSKSLGKDVARLAIHHIAKSIGGAAGKLYLEKTGIKTIDDALLFMRYILEGSSWVRKMDLSIITPEAFQLALEDPWECMVVGKDRNLWDEPYFVISALRGYLEYLFGNIDFSYMVKWKNESCEVKIMIKRLLK</sequence>
<proteinExistence type="predicted"/>
<comment type="caution">
    <text evidence="2">The sequence shown here is derived from an EMBL/GenBank/DDBJ whole genome shotgun (WGS) entry which is preliminary data.</text>
</comment>
<accession>A0A7C1IGC5</accession>
<evidence type="ECO:0000259" key="1">
    <source>
        <dbReference type="PROSITE" id="PS51671"/>
    </source>
</evidence>
<dbReference type="EMBL" id="DSDY01000190">
    <property type="protein sequence ID" value="HDS11231.1"/>
    <property type="molecule type" value="Genomic_DNA"/>
</dbReference>
<reference evidence="2" key="1">
    <citation type="journal article" date="2020" name="mSystems">
        <title>Genome- and Community-Level Interaction Insights into Carbon Utilization and Element Cycling Functions of Hydrothermarchaeota in Hydrothermal Sediment.</title>
        <authorList>
            <person name="Zhou Z."/>
            <person name="Liu Y."/>
            <person name="Xu W."/>
            <person name="Pan J."/>
            <person name="Luo Z.H."/>
            <person name="Li M."/>
        </authorList>
    </citation>
    <scope>NUCLEOTIDE SEQUENCE [LARGE SCALE GENOMIC DNA]</scope>
    <source>
        <strain evidence="2">SpSt-123</strain>
    </source>
</reference>
<dbReference type="Gene3D" id="3.30.70.260">
    <property type="match status" value="1"/>
</dbReference>
<protein>
    <submittedName>
        <fullName evidence="2">ACT domain-containing protein</fullName>
    </submittedName>
</protein>
<dbReference type="Pfam" id="PF01842">
    <property type="entry name" value="ACT"/>
    <property type="match status" value="1"/>
</dbReference>
<dbReference type="CDD" id="cd02116">
    <property type="entry name" value="ACT"/>
    <property type="match status" value="1"/>
</dbReference>
<organism evidence="2">
    <name type="scientific">Fervidicoccus fontis</name>
    <dbReference type="NCBI Taxonomy" id="683846"/>
    <lineage>
        <taxon>Archaea</taxon>
        <taxon>Thermoproteota</taxon>
        <taxon>Thermoprotei</taxon>
        <taxon>Fervidicoccales</taxon>
        <taxon>Fervidicoccaceae</taxon>
        <taxon>Fervidicoccus</taxon>
    </lineage>
</organism>
<dbReference type="InterPro" id="IPR045865">
    <property type="entry name" value="ACT-like_dom_sf"/>
</dbReference>
<dbReference type="AlphaFoldDB" id="A0A7C1IGC5"/>
<dbReference type="SUPFAM" id="SSF55021">
    <property type="entry name" value="ACT-like"/>
    <property type="match status" value="1"/>
</dbReference>
<dbReference type="PROSITE" id="PS51671">
    <property type="entry name" value="ACT"/>
    <property type="match status" value="1"/>
</dbReference>